<gene>
    <name evidence="2" type="ORF">NEUTE1DRAFT_40750</name>
</gene>
<feature type="chain" id="PRO_5003375031" description="Secreted protein" evidence="1">
    <location>
        <begin position="25"/>
        <end position="70"/>
    </location>
</feature>
<organism evidence="2 3">
    <name type="scientific">Neurospora tetrasperma (strain FGSC 2508 / ATCC MYA-4615 / P0657)</name>
    <dbReference type="NCBI Taxonomy" id="510951"/>
    <lineage>
        <taxon>Eukaryota</taxon>
        <taxon>Fungi</taxon>
        <taxon>Dikarya</taxon>
        <taxon>Ascomycota</taxon>
        <taxon>Pezizomycotina</taxon>
        <taxon>Sordariomycetes</taxon>
        <taxon>Sordariomycetidae</taxon>
        <taxon>Sordariales</taxon>
        <taxon>Sordariaceae</taxon>
        <taxon>Neurospora</taxon>
    </lineage>
</organism>
<dbReference type="VEuPathDB" id="FungiDB:NEUTE1DRAFT_40750"/>
<feature type="signal peptide" evidence="1">
    <location>
        <begin position="1"/>
        <end position="24"/>
    </location>
</feature>
<name>F8MFY0_NEUT8</name>
<evidence type="ECO:0000313" key="2">
    <source>
        <dbReference type="EMBL" id="EGO59356.1"/>
    </source>
</evidence>
<dbReference type="HOGENOM" id="CLU_2758393_0_0_1"/>
<proteinExistence type="predicted"/>
<evidence type="ECO:0000256" key="1">
    <source>
        <dbReference type="SAM" id="SignalP"/>
    </source>
</evidence>
<dbReference type="RefSeq" id="XP_009848866.1">
    <property type="nucleotide sequence ID" value="XM_009850564.1"/>
</dbReference>
<reference evidence="3" key="1">
    <citation type="journal article" date="2011" name="Genetics">
        <title>Massive changes in genome architecture accompany the transition to self-fertility in the filamentous fungus Neurospora tetrasperma.</title>
        <authorList>
            <person name="Ellison C.E."/>
            <person name="Stajich J.E."/>
            <person name="Jacobson D.J."/>
            <person name="Natvig D.O."/>
            <person name="Lapidus A."/>
            <person name="Foster B."/>
            <person name="Aerts A."/>
            <person name="Riley R."/>
            <person name="Lindquist E.A."/>
            <person name="Grigoriev I.V."/>
            <person name="Taylor J.W."/>
        </authorList>
    </citation>
    <scope>NUCLEOTIDE SEQUENCE [LARGE SCALE GENOMIC DNA]</scope>
    <source>
        <strain evidence="3">FGSC 2508 / P0657</strain>
    </source>
</reference>
<evidence type="ECO:0000313" key="3">
    <source>
        <dbReference type="Proteomes" id="UP000008065"/>
    </source>
</evidence>
<dbReference type="AlphaFoldDB" id="F8MFY0"/>
<keyword evidence="3" id="KW-1185">Reference proteome</keyword>
<protein>
    <recommendedName>
        <fullName evidence="4">Secreted protein</fullName>
    </recommendedName>
</protein>
<dbReference type="KEGG" id="nte:NEUTE1DRAFT40750"/>
<dbReference type="Proteomes" id="UP000008065">
    <property type="component" value="Unassembled WGS sequence"/>
</dbReference>
<accession>F8MFY0</accession>
<dbReference type="EMBL" id="GL891303">
    <property type="protein sequence ID" value="EGO59356.1"/>
    <property type="molecule type" value="Genomic_DNA"/>
</dbReference>
<evidence type="ECO:0008006" key="4">
    <source>
        <dbReference type="Google" id="ProtNLM"/>
    </source>
</evidence>
<keyword evidence="1" id="KW-0732">Signal</keyword>
<dbReference type="GeneID" id="20827761"/>
<sequence length="70" mass="8028">MQSREVALWVLFVRLPLQAEFAWTFAICEARNTWHPPPIKVKLLKSPTDAQSDYSIPLVNCANRSDARET</sequence>